<feature type="non-terminal residue" evidence="1">
    <location>
        <position position="36"/>
    </location>
</feature>
<accession>X1DVM1</accession>
<organism evidence="1">
    <name type="scientific">marine sediment metagenome</name>
    <dbReference type="NCBI Taxonomy" id="412755"/>
    <lineage>
        <taxon>unclassified sequences</taxon>
        <taxon>metagenomes</taxon>
        <taxon>ecological metagenomes</taxon>
    </lineage>
</organism>
<gene>
    <name evidence="1" type="ORF">S01H4_65387</name>
</gene>
<comment type="caution">
    <text evidence="1">The sequence shown here is derived from an EMBL/GenBank/DDBJ whole genome shotgun (WGS) entry which is preliminary data.</text>
</comment>
<proteinExistence type="predicted"/>
<name>X1DVM1_9ZZZZ</name>
<reference evidence="1" key="1">
    <citation type="journal article" date="2014" name="Front. Microbiol.">
        <title>High frequency of phylogenetically diverse reductive dehalogenase-homologous genes in deep subseafloor sedimentary metagenomes.</title>
        <authorList>
            <person name="Kawai M."/>
            <person name="Futagami T."/>
            <person name="Toyoda A."/>
            <person name="Takaki Y."/>
            <person name="Nishi S."/>
            <person name="Hori S."/>
            <person name="Arai W."/>
            <person name="Tsubouchi T."/>
            <person name="Morono Y."/>
            <person name="Uchiyama I."/>
            <person name="Ito T."/>
            <person name="Fujiyama A."/>
            <person name="Inagaki F."/>
            <person name="Takami H."/>
        </authorList>
    </citation>
    <scope>NUCLEOTIDE SEQUENCE</scope>
    <source>
        <strain evidence="1">Expedition CK06-06</strain>
    </source>
</reference>
<dbReference type="EMBL" id="BART01039991">
    <property type="protein sequence ID" value="GAH25056.1"/>
    <property type="molecule type" value="Genomic_DNA"/>
</dbReference>
<sequence>MNYFIAIKDNLSQIFAVVEKDLKLHTRFKLPVIMSI</sequence>
<dbReference type="AlphaFoldDB" id="X1DVM1"/>
<protein>
    <submittedName>
        <fullName evidence="1">Uncharacterized protein</fullName>
    </submittedName>
</protein>
<evidence type="ECO:0000313" key="1">
    <source>
        <dbReference type="EMBL" id="GAH25056.1"/>
    </source>
</evidence>